<gene>
    <name evidence="1" type="ORF">LVIROSA_LOCUS4656</name>
</gene>
<keyword evidence="2" id="KW-1185">Reference proteome</keyword>
<protein>
    <submittedName>
        <fullName evidence="1">Uncharacterized protein</fullName>
    </submittedName>
</protein>
<dbReference type="Proteomes" id="UP001157418">
    <property type="component" value="Unassembled WGS sequence"/>
</dbReference>
<organism evidence="1 2">
    <name type="scientific">Lactuca virosa</name>
    <dbReference type="NCBI Taxonomy" id="75947"/>
    <lineage>
        <taxon>Eukaryota</taxon>
        <taxon>Viridiplantae</taxon>
        <taxon>Streptophyta</taxon>
        <taxon>Embryophyta</taxon>
        <taxon>Tracheophyta</taxon>
        <taxon>Spermatophyta</taxon>
        <taxon>Magnoliopsida</taxon>
        <taxon>eudicotyledons</taxon>
        <taxon>Gunneridae</taxon>
        <taxon>Pentapetalae</taxon>
        <taxon>asterids</taxon>
        <taxon>campanulids</taxon>
        <taxon>Asterales</taxon>
        <taxon>Asteraceae</taxon>
        <taxon>Cichorioideae</taxon>
        <taxon>Cichorieae</taxon>
        <taxon>Lactucinae</taxon>
        <taxon>Lactuca</taxon>
    </lineage>
</organism>
<proteinExistence type="predicted"/>
<evidence type="ECO:0000313" key="1">
    <source>
        <dbReference type="EMBL" id="CAH1416926.1"/>
    </source>
</evidence>
<sequence length="122" mass="14410">MAYASTRSDRNFIMVDVHSNAMFAPNPLVYFDPDRASVRDIDFSGFGYLEFIDFLERLTRMRCKDVYFCLPQDSLSQGIRILNNNGDYKEFVDMAYVNGKRMNVYVDHHNEPIFDWIEDEEI</sequence>
<evidence type="ECO:0000313" key="2">
    <source>
        <dbReference type="Proteomes" id="UP001157418"/>
    </source>
</evidence>
<comment type="caution">
    <text evidence="1">The sequence shown here is derived from an EMBL/GenBank/DDBJ whole genome shotgun (WGS) entry which is preliminary data.</text>
</comment>
<dbReference type="AlphaFoldDB" id="A0AAU9LUI1"/>
<reference evidence="1 2" key="1">
    <citation type="submission" date="2022-01" db="EMBL/GenBank/DDBJ databases">
        <authorList>
            <person name="Xiong W."/>
            <person name="Schranz E."/>
        </authorList>
    </citation>
    <scope>NUCLEOTIDE SEQUENCE [LARGE SCALE GENOMIC DNA]</scope>
</reference>
<dbReference type="EMBL" id="CAKMRJ010000002">
    <property type="protein sequence ID" value="CAH1416926.1"/>
    <property type="molecule type" value="Genomic_DNA"/>
</dbReference>
<accession>A0AAU9LUI1</accession>
<name>A0AAU9LUI1_9ASTR</name>